<organism evidence="2 3">
    <name type="scientific">Massilia genomosp. 1</name>
    <dbReference type="NCBI Taxonomy" id="2609280"/>
    <lineage>
        <taxon>Bacteria</taxon>
        <taxon>Pseudomonadati</taxon>
        <taxon>Pseudomonadota</taxon>
        <taxon>Betaproteobacteria</taxon>
        <taxon>Burkholderiales</taxon>
        <taxon>Oxalobacteraceae</taxon>
        <taxon>Telluria group</taxon>
        <taxon>Massilia</taxon>
    </lineage>
</organism>
<protein>
    <submittedName>
        <fullName evidence="2">Uncharacterized protein</fullName>
    </submittedName>
</protein>
<dbReference type="Proteomes" id="UP000610594">
    <property type="component" value="Unassembled WGS sequence"/>
</dbReference>
<proteinExistence type="predicted"/>
<dbReference type="EMBL" id="WHJF01000139">
    <property type="protein sequence ID" value="NHZ66500.1"/>
    <property type="molecule type" value="Genomic_DNA"/>
</dbReference>
<evidence type="ECO:0000313" key="2">
    <source>
        <dbReference type="EMBL" id="NHZ66500.1"/>
    </source>
</evidence>
<keyword evidence="3" id="KW-1185">Reference proteome</keyword>
<accession>A0ABX0N380</accession>
<evidence type="ECO:0000256" key="1">
    <source>
        <dbReference type="SAM" id="SignalP"/>
    </source>
</evidence>
<name>A0ABX0N380_9BURK</name>
<feature type="chain" id="PRO_5045224463" evidence="1">
    <location>
        <begin position="21"/>
        <end position="272"/>
    </location>
</feature>
<reference evidence="2 3" key="1">
    <citation type="submission" date="2019-10" db="EMBL/GenBank/DDBJ databases">
        <title>Taxonomy of Antarctic Massilia spp.: description of Massilia rubra sp. nov., Massilia aquatica sp. nov., Massilia mucilaginosa sp. nov., Massilia frigida sp. nov. isolated from streams, lakes and regoliths.</title>
        <authorList>
            <person name="Holochova P."/>
            <person name="Sedlacek I."/>
            <person name="Kralova S."/>
            <person name="Maslanova I."/>
            <person name="Busse H.-J."/>
            <person name="Stankova E."/>
            <person name="Vrbovska V."/>
            <person name="Kovarovic V."/>
            <person name="Bartak M."/>
            <person name="Svec P."/>
            <person name="Pantucek R."/>
        </authorList>
    </citation>
    <scope>NUCLEOTIDE SEQUENCE [LARGE SCALE GENOMIC DNA]</scope>
    <source>
        <strain evidence="2 3">CCM 8694</strain>
    </source>
</reference>
<sequence length="272" mass="28806">MFSSTTTRALSINAALLILAACGAGDGSQRAGEPQAPLDPALAHDYDHAQDRDDGPQAPQLHADAAVAKAQGAPSAPPVDVAPLPPVAEVVASTAAPAAAPVEAITLASVLTPLMPATYNVPPYWPVWWGTGKPVDGVNCLVSGKFHHHVLLSIYKDGKRLGFPDGVGRVHAGCYHAYEMHVHDASGVVHMESDVAKTFKLSQWFSLWGLGLSRTGTAGLAGPVRFYIVDKHQIKRYDGNPADIVMLPHREILIVSGTQIATVPNYQWPPGI</sequence>
<evidence type="ECO:0000313" key="3">
    <source>
        <dbReference type="Proteomes" id="UP000610594"/>
    </source>
</evidence>
<comment type="caution">
    <text evidence="2">The sequence shown here is derived from an EMBL/GenBank/DDBJ whole genome shotgun (WGS) entry which is preliminary data.</text>
</comment>
<dbReference type="RefSeq" id="WP_167240377.1">
    <property type="nucleotide sequence ID" value="NZ_WHJF01000139.1"/>
</dbReference>
<gene>
    <name evidence="2" type="ORF">F1735_30125</name>
</gene>
<feature type="signal peptide" evidence="1">
    <location>
        <begin position="1"/>
        <end position="20"/>
    </location>
</feature>
<keyword evidence="1" id="KW-0732">Signal</keyword>